<dbReference type="Gene3D" id="1.10.630.10">
    <property type="entry name" value="Cytochrome P450"/>
    <property type="match status" value="1"/>
</dbReference>
<dbReference type="EMBL" id="KV878891">
    <property type="protein sequence ID" value="OJJ87161.1"/>
    <property type="molecule type" value="Genomic_DNA"/>
</dbReference>
<protein>
    <recommendedName>
        <fullName evidence="10">Cytochrome P450</fullName>
    </recommendedName>
</protein>
<dbReference type="GO" id="GO:0016705">
    <property type="term" value="F:oxidoreductase activity, acting on paired donors, with incorporation or reduction of molecular oxygen"/>
    <property type="evidence" value="ECO:0007669"/>
    <property type="project" value="InterPro"/>
</dbReference>
<evidence type="ECO:0000256" key="3">
    <source>
        <dbReference type="ARBA" id="ARBA00022723"/>
    </source>
</evidence>
<dbReference type="AlphaFoldDB" id="A0A1L9VTB7"/>
<name>A0A1L9VTB7_ASPGL</name>
<gene>
    <name evidence="8" type="ORF">ASPGLDRAFT_80043</name>
</gene>
<keyword evidence="5" id="KW-0408">Iron</keyword>
<proteinExistence type="inferred from homology"/>
<evidence type="ECO:0000256" key="6">
    <source>
        <dbReference type="ARBA" id="ARBA00023033"/>
    </source>
</evidence>
<comment type="cofactor">
    <cofactor evidence="1">
        <name>heme</name>
        <dbReference type="ChEBI" id="CHEBI:30413"/>
    </cofactor>
</comment>
<organism evidence="8 9">
    <name type="scientific">Aspergillus glaucus CBS 516.65</name>
    <dbReference type="NCBI Taxonomy" id="1160497"/>
    <lineage>
        <taxon>Eukaryota</taxon>
        <taxon>Fungi</taxon>
        <taxon>Dikarya</taxon>
        <taxon>Ascomycota</taxon>
        <taxon>Pezizomycotina</taxon>
        <taxon>Eurotiomycetes</taxon>
        <taxon>Eurotiomycetidae</taxon>
        <taxon>Eurotiales</taxon>
        <taxon>Aspergillaceae</taxon>
        <taxon>Aspergillus</taxon>
        <taxon>Aspergillus subgen. Aspergillus</taxon>
    </lineage>
</organism>
<dbReference type="PANTHER" id="PTHR46206">
    <property type="entry name" value="CYTOCHROME P450"/>
    <property type="match status" value="1"/>
</dbReference>
<evidence type="ECO:0000256" key="5">
    <source>
        <dbReference type="ARBA" id="ARBA00023004"/>
    </source>
</evidence>
<keyword evidence="4" id="KW-0560">Oxidoreductase</keyword>
<comment type="similarity">
    <text evidence="2">Belongs to the cytochrome P450 family.</text>
</comment>
<keyword evidence="7" id="KW-1133">Transmembrane helix</keyword>
<dbReference type="RefSeq" id="XP_022403850.1">
    <property type="nucleotide sequence ID" value="XM_022550051.1"/>
</dbReference>
<evidence type="ECO:0000256" key="4">
    <source>
        <dbReference type="ARBA" id="ARBA00023002"/>
    </source>
</evidence>
<accession>A0A1L9VTB7</accession>
<evidence type="ECO:0000313" key="8">
    <source>
        <dbReference type="EMBL" id="OJJ87161.1"/>
    </source>
</evidence>
<dbReference type="GeneID" id="34466311"/>
<evidence type="ECO:0000256" key="1">
    <source>
        <dbReference type="ARBA" id="ARBA00001971"/>
    </source>
</evidence>
<evidence type="ECO:0000256" key="7">
    <source>
        <dbReference type="SAM" id="Phobius"/>
    </source>
</evidence>
<sequence>MSALIDLTVTVPLLWLGILGAATVLVYQKWFGSTLDIPRIGPKPTLLGNTSKGEFYQRSVEMVNEGYAKYIVEFNKVPRSHLKLTATVRHSGKYTGMDIADEGMLGYDVCAGPLSQNIGCLVQPVYDEVLYALQGKVDAAKEVNELVTASTARMFVGPDLRRDPEWLSTVSGCTVDVGAVASDLQKHYKFLHPIIAPRLESHKQRQRRFDKICKILIPIFEQRRNMDSKAHADMIQWLIDMAKGPDTDSGRLVRRMPFLNMAAIHTTTHTTVNIILDLCHRPESIQPLREEIIEIMRAYGGVKVSTLASLKKLDSFMKESQRLDPMDLVIFNRQITKPVTLSNNITILRKTFISMPIYPMYKDPERYPEPETFDGYRFYKLRQAKEQARYQFAASDKDGPGWGFGKFACQ</sequence>
<dbReference type="VEuPathDB" id="FungiDB:ASPGLDRAFT_80043"/>
<dbReference type="Proteomes" id="UP000184300">
    <property type="component" value="Unassembled WGS sequence"/>
</dbReference>
<evidence type="ECO:0008006" key="10">
    <source>
        <dbReference type="Google" id="ProtNLM"/>
    </source>
</evidence>
<dbReference type="OrthoDB" id="1844152at2759"/>
<keyword evidence="6" id="KW-0503">Monooxygenase</keyword>
<feature type="transmembrane region" description="Helical" evidence="7">
    <location>
        <begin position="7"/>
        <end position="27"/>
    </location>
</feature>
<dbReference type="InterPro" id="IPR001128">
    <property type="entry name" value="Cyt_P450"/>
</dbReference>
<evidence type="ECO:0000313" key="9">
    <source>
        <dbReference type="Proteomes" id="UP000184300"/>
    </source>
</evidence>
<dbReference type="GO" id="GO:0019748">
    <property type="term" value="P:secondary metabolic process"/>
    <property type="evidence" value="ECO:0007669"/>
    <property type="project" value="UniProtKB-ARBA"/>
</dbReference>
<dbReference type="Pfam" id="PF00067">
    <property type="entry name" value="p450"/>
    <property type="match status" value="1"/>
</dbReference>
<keyword evidence="7" id="KW-0812">Transmembrane</keyword>
<dbReference type="STRING" id="1160497.A0A1L9VTB7"/>
<reference evidence="9" key="1">
    <citation type="journal article" date="2017" name="Genome Biol.">
        <title>Comparative genomics reveals high biological diversity and specific adaptations in the industrially and medically important fungal genus Aspergillus.</title>
        <authorList>
            <person name="de Vries R.P."/>
            <person name="Riley R."/>
            <person name="Wiebenga A."/>
            <person name="Aguilar-Osorio G."/>
            <person name="Amillis S."/>
            <person name="Uchima C.A."/>
            <person name="Anderluh G."/>
            <person name="Asadollahi M."/>
            <person name="Askin M."/>
            <person name="Barry K."/>
            <person name="Battaglia E."/>
            <person name="Bayram O."/>
            <person name="Benocci T."/>
            <person name="Braus-Stromeyer S.A."/>
            <person name="Caldana C."/>
            <person name="Canovas D."/>
            <person name="Cerqueira G.C."/>
            <person name="Chen F."/>
            <person name="Chen W."/>
            <person name="Choi C."/>
            <person name="Clum A."/>
            <person name="Dos Santos R.A."/>
            <person name="Damasio A.R."/>
            <person name="Diallinas G."/>
            <person name="Emri T."/>
            <person name="Fekete E."/>
            <person name="Flipphi M."/>
            <person name="Freyberg S."/>
            <person name="Gallo A."/>
            <person name="Gournas C."/>
            <person name="Habgood R."/>
            <person name="Hainaut M."/>
            <person name="Harispe M.L."/>
            <person name="Henrissat B."/>
            <person name="Hilden K.S."/>
            <person name="Hope R."/>
            <person name="Hossain A."/>
            <person name="Karabika E."/>
            <person name="Karaffa L."/>
            <person name="Karanyi Z."/>
            <person name="Krasevec N."/>
            <person name="Kuo A."/>
            <person name="Kusch H."/>
            <person name="LaButti K."/>
            <person name="Lagendijk E.L."/>
            <person name="Lapidus A."/>
            <person name="Levasseur A."/>
            <person name="Lindquist E."/>
            <person name="Lipzen A."/>
            <person name="Logrieco A.F."/>
            <person name="MacCabe A."/>
            <person name="Maekelae M.R."/>
            <person name="Malavazi I."/>
            <person name="Melin P."/>
            <person name="Meyer V."/>
            <person name="Mielnichuk N."/>
            <person name="Miskei M."/>
            <person name="Molnar A.P."/>
            <person name="Mule G."/>
            <person name="Ngan C.Y."/>
            <person name="Orejas M."/>
            <person name="Orosz E."/>
            <person name="Ouedraogo J.P."/>
            <person name="Overkamp K.M."/>
            <person name="Park H.-S."/>
            <person name="Perrone G."/>
            <person name="Piumi F."/>
            <person name="Punt P.J."/>
            <person name="Ram A.F."/>
            <person name="Ramon A."/>
            <person name="Rauscher S."/>
            <person name="Record E."/>
            <person name="Riano-Pachon D.M."/>
            <person name="Robert V."/>
            <person name="Roehrig J."/>
            <person name="Ruller R."/>
            <person name="Salamov A."/>
            <person name="Salih N.S."/>
            <person name="Samson R.A."/>
            <person name="Sandor E."/>
            <person name="Sanguinetti M."/>
            <person name="Schuetze T."/>
            <person name="Sepcic K."/>
            <person name="Shelest E."/>
            <person name="Sherlock G."/>
            <person name="Sophianopoulou V."/>
            <person name="Squina F.M."/>
            <person name="Sun H."/>
            <person name="Susca A."/>
            <person name="Todd R.B."/>
            <person name="Tsang A."/>
            <person name="Unkles S.E."/>
            <person name="van de Wiele N."/>
            <person name="van Rossen-Uffink D."/>
            <person name="Oliveira J.V."/>
            <person name="Vesth T.C."/>
            <person name="Visser J."/>
            <person name="Yu J.-H."/>
            <person name="Zhou M."/>
            <person name="Andersen M.R."/>
            <person name="Archer D.B."/>
            <person name="Baker S.E."/>
            <person name="Benoit I."/>
            <person name="Brakhage A.A."/>
            <person name="Braus G.H."/>
            <person name="Fischer R."/>
            <person name="Frisvad J.C."/>
            <person name="Goldman G.H."/>
            <person name="Houbraken J."/>
            <person name="Oakley B."/>
            <person name="Pocsi I."/>
            <person name="Scazzocchio C."/>
            <person name="Seiboth B."/>
            <person name="vanKuyk P.A."/>
            <person name="Wortman J."/>
            <person name="Dyer P.S."/>
            <person name="Grigoriev I.V."/>
        </authorList>
    </citation>
    <scope>NUCLEOTIDE SEQUENCE [LARGE SCALE GENOMIC DNA]</scope>
    <source>
        <strain evidence="9">CBS 516.65</strain>
    </source>
</reference>
<dbReference type="PANTHER" id="PTHR46206:SF7">
    <property type="entry name" value="P450, PUTATIVE (EUROFUNG)-RELATED"/>
    <property type="match status" value="1"/>
</dbReference>
<dbReference type="SUPFAM" id="SSF48264">
    <property type="entry name" value="Cytochrome P450"/>
    <property type="match status" value="1"/>
</dbReference>
<evidence type="ECO:0000256" key="2">
    <source>
        <dbReference type="ARBA" id="ARBA00010617"/>
    </source>
</evidence>
<keyword evidence="3" id="KW-0479">Metal-binding</keyword>
<dbReference type="GO" id="GO:0004497">
    <property type="term" value="F:monooxygenase activity"/>
    <property type="evidence" value="ECO:0007669"/>
    <property type="project" value="UniProtKB-KW"/>
</dbReference>
<keyword evidence="9" id="KW-1185">Reference proteome</keyword>
<dbReference type="CDD" id="cd11041">
    <property type="entry name" value="CYP503A1-like"/>
    <property type="match status" value="1"/>
</dbReference>
<dbReference type="InterPro" id="IPR036396">
    <property type="entry name" value="Cyt_P450_sf"/>
</dbReference>
<keyword evidence="7" id="KW-0472">Membrane</keyword>
<dbReference type="GO" id="GO:0005506">
    <property type="term" value="F:iron ion binding"/>
    <property type="evidence" value="ECO:0007669"/>
    <property type="project" value="InterPro"/>
</dbReference>
<dbReference type="GO" id="GO:0020037">
    <property type="term" value="F:heme binding"/>
    <property type="evidence" value="ECO:0007669"/>
    <property type="project" value="InterPro"/>
</dbReference>